<name>A0A6J4G856_9FLAO</name>
<gene>
    <name evidence="1" type="ORF">FLA105534_00218</name>
</gene>
<proteinExistence type="predicted"/>
<sequence length="152" mass="17644">MGKLKWVFVFCICGFVTSGQNHSVTKVDDKKSENLASLAKVWGFLKYYHPNVAKGNFNWDEQLIQMIPKVEQAQNKDDLSRIYLEWIAALGVVKECKSCKETSKEKSFDKNFDLSWTQNAAIFTNELSQKLKYIQENRFQIIIMLLLPQKTI</sequence>
<dbReference type="EMBL" id="CADCSU010000023">
    <property type="protein sequence ID" value="CAA9194559.1"/>
    <property type="molecule type" value="Genomic_DNA"/>
</dbReference>
<accession>A0A6J4G856</accession>
<dbReference type="Proteomes" id="UP000479938">
    <property type="component" value="Unassembled WGS sequence"/>
</dbReference>
<dbReference type="RefSeq" id="WP_173968953.1">
    <property type="nucleotide sequence ID" value="NZ_CADCSU010000023.1"/>
</dbReference>
<reference evidence="1 2" key="1">
    <citation type="submission" date="2020-02" db="EMBL/GenBank/DDBJ databases">
        <authorList>
            <person name="Criscuolo A."/>
        </authorList>
    </citation>
    <scope>NUCLEOTIDE SEQUENCE [LARGE SCALE GENOMIC DNA]</scope>
    <source>
        <strain evidence="1">CIP105534</strain>
    </source>
</reference>
<organism evidence="1 2">
    <name type="scientific">Flavobacterium bizetiae</name>
    <dbReference type="NCBI Taxonomy" id="2704140"/>
    <lineage>
        <taxon>Bacteria</taxon>
        <taxon>Pseudomonadati</taxon>
        <taxon>Bacteroidota</taxon>
        <taxon>Flavobacteriia</taxon>
        <taxon>Flavobacteriales</taxon>
        <taxon>Flavobacteriaceae</taxon>
        <taxon>Flavobacterium</taxon>
    </lineage>
</organism>
<dbReference type="AlphaFoldDB" id="A0A6J4G856"/>
<keyword evidence="2" id="KW-1185">Reference proteome</keyword>
<evidence type="ECO:0000313" key="1">
    <source>
        <dbReference type="EMBL" id="CAA9194559.1"/>
    </source>
</evidence>
<protein>
    <submittedName>
        <fullName evidence="1">Uncharacterized protein</fullName>
    </submittedName>
</protein>
<evidence type="ECO:0000313" key="2">
    <source>
        <dbReference type="Proteomes" id="UP000479938"/>
    </source>
</evidence>